<comment type="caution">
    <text evidence="7">The sequence shown here is derived from an EMBL/GenBank/DDBJ whole genome shotgun (WGS) entry which is preliminary data.</text>
</comment>
<feature type="domain" description="OmpA-like" evidence="5">
    <location>
        <begin position="45"/>
        <end position="161"/>
    </location>
</feature>
<dbReference type="RefSeq" id="WP_035968935.1">
    <property type="nucleotide sequence ID" value="NZ_BMEG01000013.1"/>
</dbReference>
<evidence type="ECO:0000313" key="7">
    <source>
        <dbReference type="EMBL" id="KDR28745.1"/>
    </source>
</evidence>
<dbReference type="InterPro" id="IPR006665">
    <property type="entry name" value="OmpA-like"/>
</dbReference>
<evidence type="ECO:0000256" key="3">
    <source>
        <dbReference type="ARBA" id="ARBA00023237"/>
    </source>
</evidence>
<evidence type="ECO:0000259" key="5">
    <source>
        <dbReference type="PROSITE" id="PS51123"/>
    </source>
</evidence>
<dbReference type="CDD" id="cd07185">
    <property type="entry name" value="OmpA_C-like"/>
    <property type="match status" value="1"/>
</dbReference>
<dbReference type="PROSITE" id="PS51257">
    <property type="entry name" value="PROKAR_LIPOPROTEIN"/>
    <property type="match status" value="1"/>
</dbReference>
<keyword evidence="2 4" id="KW-0472">Membrane</keyword>
<evidence type="ECO:0000256" key="4">
    <source>
        <dbReference type="PROSITE-ProRule" id="PRU00473"/>
    </source>
</evidence>
<dbReference type="Proteomes" id="UP000597138">
    <property type="component" value="Unassembled WGS sequence"/>
</dbReference>
<dbReference type="SUPFAM" id="SSF103088">
    <property type="entry name" value="OmpA-like"/>
    <property type="match status" value="1"/>
</dbReference>
<reference evidence="6" key="4">
    <citation type="submission" date="2024-05" db="EMBL/GenBank/DDBJ databases">
        <authorList>
            <person name="Sun Q."/>
            <person name="Zhou Y."/>
        </authorList>
    </citation>
    <scope>NUCLEOTIDE SEQUENCE</scope>
    <source>
        <strain evidence="6">CGMCC 1.11013</strain>
    </source>
</reference>
<dbReference type="Pfam" id="PF00691">
    <property type="entry name" value="OmpA"/>
    <property type="match status" value="1"/>
</dbReference>
<accession>A0A069NK43</accession>
<dbReference type="Proteomes" id="UP000027439">
    <property type="component" value="Unassembled WGS sequence"/>
</dbReference>
<sequence>MLGKGMVAIGACTSIVLLAGCSTKLNRSDEETLNAQYGITMQTVKGGVEMRLPEVALFDSDDASIRKGSLPALDRAATVLKRSMRPVLIEGHTDNDGPLAYNQALSEARAEAVARALIARGVPAERLTTKGMAYLRPIASNDTPQGRAANRRVEILVRAESADTLLGPAPKKKR</sequence>
<keyword evidence="3" id="KW-0998">Cell outer membrane</keyword>
<evidence type="ECO:0000313" key="9">
    <source>
        <dbReference type="Proteomes" id="UP000597138"/>
    </source>
</evidence>
<evidence type="ECO:0000256" key="1">
    <source>
        <dbReference type="ARBA" id="ARBA00004442"/>
    </source>
</evidence>
<protein>
    <submittedName>
        <fullName evidence="7">Membrane protein</fullName>
    </submittedName>
</protein>
<proteinExistence type="predicted"/>
<name>A0A069NK43_9BURK</name>
<dbReference type="PRINTS" id="PR01021">
    <property type="entry name" value="OMPADOMAIN"/>
</dbReference>
<dbReference type="InterPro" id="IPR036737">
    <property type="entry name" value="OmpA-like_sf"/>
</dbReference>
<dbReference type="PANTHER" id="PTHR30329">
    <property type="entry name" value="STATOR ELEMENT OF FLAGELLAR MOTOR COMPLEX"/>
    <property type="match status" value="1"/>
</dbReference>
<evidence type="ECO:0000313" key="8">
    <source>
        <dbReference type="Proteomes" id="UP000027439"/>
    </source>
</evidence>
<reference evidence="7 8" key="2">
    <citation type="submission" date="2014-03" db="EMBL/GenBank/DDBJ databases">
        <title>Draft Genome Sequences of Four Burkholderia Strains.</title>
        <authorList>
            <person name="Liu X.Y."/>
            <person name="Li C.X."/>
            <person name="Xu J.H."/>
        </authorList>
    </citation>
    <scope>NUCLEOTIDE SEQUENCE [LARGE SCALE GENOMIC DNA]</scope>
    <source>
        <strain evidence="7 8">R27</strain>
    </source>
</reference>
<dbReference type="InterPro" id="IPR050330">
    <property type="entry name" value="Bact_OuterMem_StrucFunc"/>
</dbReference>
<dbReference type="InterPro" id="IPR006664">
    <property type="entry name" value="OMP_bac"/>
</dbReference>
<comment type="subcellular location">
    <subcellularLocation>
        <location evidence="1">Cell outer membrane</location>
    </subcellularLocation>
</comment>
<dbReference type="AlphaFoldDB" id="A0A069NK43"/>
<dbReference type="OrthoDB" id="9782229at2"/>
<dbReference type="EMBL" id="JFHE01000034">
    <property type="protein sequence ID" value="KDR28745.1"/>
    <property type="molecule type" value="Genomic_DNA"/>
</dbReference>
<dbReference type="PANTHER" id="PTHR30329:SF21">
    <property type="entry name" value="LIPOPROTEIN YIAD-RELATED"/>
    <property type="match status" value="1"/>
</dbReference>
<dbReference type="STRING" id="1071679.BG57_19030"/>
<dbReference type="GO" id="GO:0009279">
    <property type="term" value="C:cell outer membrane"/>
    <property type="evidence" value="ECO:0007669"/>
    <property type="project" value="UniProtKB-SubCell"/>
</dbReference>
<dbReference type="Gene3D" id="3.30.1330.60">
    <property type="entry name" value="OmpA-like domain"/>
    <property type="match status" value="1"/>
</dbReference>
<reference evidence="6" key="1">
    <citation type="journal article" date="2014" name="Int. J. Syst. Evol. Microbiol.">
        <title>Complete genome of a new Firmicutes species belonging to the dominant human colonic microbiota ('Ruminococcus bicirculans') reveals two chromosomes and a selective capacity to utilize plant glucans.</title>
        <authorList>
            <consortium name="NISC Comparative Sequencing Program"/>
            <person name="Wegmann U."/>
            <person name="Louis P."/>
            <person name="Goesmann A."/>
            <person name="Henrissat B."/>
            <person name="Duncan S.H."/>
            <person name="Flint H.J."/>
        </authorList>
    </citation>
    <scope>NUCLEOTIDE SEQUENCE</scope>
    <source>
        <strain evidence="6">CGMCC 1.11013</strain>
    </source>
</reference>
<evidence type="ECO:0000256" key="2">
    <source>
        <dbReference type="ARBA" id="ARBA00023136"/>
    </source>
</evidence>
<dbReference type="EMBL" id="BMEG01000013">
    <property type="protein sequence ID" value="GGD93211.1"/>
    <property type="molecule type" value="Genomic_DNA"/>
</dbReference>
<dbReference type="PROSITE" id="PS51123">
    <property type="entry name" value="OMPA_2"/>
    <property type="match status" value="1"/>
</dbReference>
<reference evidence="9" key="3">
    <citation type="journal article" date="2019" name="Int. J. Syst. Evol. Microbiol.">
        <title>The Global Catalogue of Microorganisms (GCM) 10K type strain sequencing project: providing services to taxonomists for standard genome sequencing and annotation.</title>
        <authorList>
            <consortium name="The Broad Institute Genomics Platform"/>
            <consortium name="The Broad Institute Genome Sequencing Center for Infectious Disease"/>
            <person name="Wu L."/>
            <person name="Ma J."/>
        </authorList>
    </citation>
    <scope>NUCLEOTIDE SEQUENCE [LARGE SCALE GENOMIC DNA]</scope>
    <source>
        <strain evidence="9">CGMCC 1.11013</strain>
    </source>
</reference>
<gene>
    <name evidence="7" type="ORF">BG57_19030</name>
    <name evidence="6" type="ORF">GCM10010985_54950</name>
</gene>
<evidence type="ECO:0000313" key="6">
    <source>
        <dbReference type="EMBL" id="GGD93211.1"/>
    </source>
</evidence>
<dbReference type="eggNOG" id="COG2885">
    <property type="taxonomic scope" value="Bacteria"/>
</dbReference>
<dbReference type="PRINTS" id="PR01023">
    <property type="entry name" value="NAFLGMOTY"/>
</dbReference>
<organism evidence="7 8">
    <name type="scientific">Caballeronia grimmiae</name>
    <dbReference type="NCBI Taxonomy" id="1071679"/>
    <lineage>
        <taxon>Bacteria</taxon>
        <taxon>Pseudomonadati</taxon>
        <taxon>Pseudomonadota</taxon>
        <taxon>Betaproteobacteria</taxon>
        <taxon>Burkholderiales</taxon>
        <taxon>Burkholderiaceae</taxon>
        <taxon>Caballeronia</taxon>
    </lineage>
</organism>
<keyword evidence="9" id="KW-1185">Reference proteome</keyword>